<feature type="compositionally biased region" description="Low complexity" evidence="1">
    <location>
        <begin position="353"/>
        <end position="366"/>
    </location>
</feature>
<dbReference type="VEuPathDB" id="TriTrypDB:Tc_MARK_3472"/>
<dbReference type="VEuPathDB" id="TriTrypDB:TcCLB.508719.70"/>
<evidence type="ECO:0000313" key="3">
    <source>
        <dbReference type="Proteomes" id="UP000246121"/>
    </source>
</evidence>
<name>A0A2V2VN21_TRYCR</name>
<dbReference type="VEuPathDB" id="TriTrypDB:C4B63_14g70"/>
<protein>
    <submittedName>
        <fullName evidence="2">Putative flagellum targeting protein kharon1</fullName>
    </submittedName>
</protein>
<dbReference type="VEuPathDB" id="TriTrypDB:C3747_19g70"/>
<dbReference type="VEuPathDB" id="TriTrypDB:TcBrA4_0013250"/>
<dbReference type="EMBL" id="PRFA01000014">
    <property type="protein sequence ID" value="PWU97731.1"/>
    <property type="molecule type" value="Genomic_DNA"/>
</dbReference>
<feature type="region of interest" description="Disordered" evidence="1">
    <location>
        <begin position="1"/>
        <end position="35"/>
    </location>
</feature>
<dbReference type="VEuPathDB" id="TriTrypDB:ECC02_000507"/>
<reference evidence="2 3" key="1">
    <citation type="journal article" date="2018" name="Microb. Genom.">
        <title>Expanding an expanded genome: long-read sequencing of Trypanosoma cruzi.</title>
        <authorList>
            <person name="Berna L."/>
            <person name="Rodriguez M."/>
            <person name="Chiribao M.L."/>
            <person name="Parodi-Talice A."/>
            <person name="Pita S."/>
            <person name="Rijo G."/>
            <person name="Alvarez-Valin F."/>
            <person name="Robello C."/>
        </authorList>
    </citation>
    <scope>NUCLEOTIDE SEQUENCE [LARGE SCALE GENOMIC DNA]</scope>
    <source>
        <strain evidence="2 3">Dm28c</strain>
    </source>
</reference>
<feature type="region of interest" description="Disordered" evidence="1">
    <location>
        <begin position="340"/>
        <end position="405"/>
    </location>
</feature>
<dbReference type="VEuPathDB" id="TriTrypDB:BCY84_11276"/>
<dbReference type="AlphaFoldDB" id="A0A2V2VN21"/>
<dbReference type="VEuPathDB" id="TriTrypDB:TcCL_ESM01560"/>
<evidence type="ECO:0000256" key="1">
    <source>
        <dbReference type="SAM" id="MobiDB-lite"/>
    </source>
</evidence>
<comment type="caution">
    <text evidence="2">The sequence shown here is derived from an EMBL/GenBank/DDBJ whole genome shotgun (WGS) entry which is preliminary data.</text>
</comment>
<dbReference type="VEuPathDB" id="TriTrypDB:TCSYLVIO_004684"/>
<gene>
    <name evidence="2" type="ORF">C4B63_14g70</name>
</gene>
<proteinExistence type="predicted"/>
<dbReference type="VEuPathDB" id="TriTrypDB:TcCLB.509791.189"/>
<sequence length="405" mass="44226">MATAAVEQPTTAEERVLALNNPPPRPQKTPDISHRQRAAINTRGAGVARSLMNGPVAADIPDSPPPAAASKKIVHASPSDFLAGPKEPGHVKRGVRRYEDRNESTVGKALTEEWILGRKEDDPMPQHVVRQRGPKDNLEGLCCSVRTEEAKPRLQRAPGLAPPHTTAAPYSETELPPRPAEAVPVKGKRRFHEQTSVNLFGRTAISTRQAEADRKAERLLHSRRNKANESLDVLNLGQYTREDLNEVERKIVLGPRQFIPASLPPRQRPIIARLKSHANETHDIFGTGKGVEDVEPVHRKNPGASAPKNSCAANIFGGPPLEQKPPRPFRPSQLLTYEEAPNLSKKRKDLVEAPARPASANAAASRSGKKLEAGQLFNSKSPDIEPRGGRSRGVYAPKTGINNIF</sequence>
<organism evidence="2 3">
    <name type="scientific">Trypanosoma cruzi</name>
    <dbReference type="NCBI Taxonomy" id="5693"/>
    <lineage>
        <taxon>Eukaryota</taxon>
        <taxon>Discoba</taxon>
        <taxon>Euglenozoa</taxon>
        <taxon>Kinetoplastea</taxon>
        <taxon>Metakinetoplastina</taxon>
        <taxon>Trypanosomatida</taxon>
        <taxon>Trypanosomatidae</taxon>
        <taxon>Trypanosoma</taxon>
        <taxon>Schizotrypanum</taxon>
    </lineage>
</organism>
<dbReference type="Proteomes" id="UP000246121">
    <property type="component" value="Unassembled WGS sequence"/>
</dbReference>
<dbReference type="VEuPathDB" id="TriTrypDB:TcG_08873"/>
<accession>A0A2V2VN21</accession>
<dbReference type="VEuPathDB" id="TriTrypDB:TCDM_03483"/>
<feature type="region of interest" description="Disordered" evidence="1">
    <location>
        <begin position="54"/>
        <end position="107"/>
    </location>
</feature>
<evidence type="ECO:0000313" key="2">
    <source>
        <dbReference type="EMBL" id="PWU97731.1"/>
    </source>
</evidence>
<feature type="region of interest" description="Disordered" evidence="1">
    <location>
        <begin position="149"/>
        <end position="189"/>
    </location>
</feature>